<dbReference type="GO" id="GO:0022857">
    <property type="term" value="F:transmembrane transporter activity"/>
    <property type="evidence" value="ECO:0007669"/>
    <property type="project" value="InterPro"/>
</dbReference>
<feature type="transmembrane region" description="Helical" evidence="7">
    <location>
        <begin position="262"/>
        <end position="282"/>
    </location>
</feature>
<dbReference type="AlphaFoldDB" id="A0A0D2VLC8"/>
<feature type="domain" description="Major facilitator superfamily (MFS) profile" evidence="8">
    <location>
        <begin position="103"/>
        <end position="577"/>
    </location>
</feature>
<dbReference type="PhylomeDB" id="A0A0D2VLC8"/>
<dbReference type="SUPFAM" id="SSF103473">
    <property type="entry name" value="MFS general substrate transporter"/>
    <property type="match status" value="1"/>
</dbReference>
<feature type="transmembrane region" description="Helical" evidence="7">
    <location>
        <begin position="517"/>
        <end position="540"/>
    </location>
</feature>
<evidence type="ECO:0000256" key="1">
    <source>
        <dbReference type="ARBA" id="ARBA00004141"/>
    </source>
</evidence>
<comment type="subcellular location">
    <subcellularLocation>
        <location evidence="1">Membrane</location>
        <topology evidence="1">Multi-pass membrane protein</topology>
    </subcellularLocation>
</comment>
<reference evidence="10" key="1">
    <citation type="submission" date="2011-02" db="EMBL/GenBank/DDBJ databases">
        <title>The Genome Sequence of Capsaspora owczarzaki ATCC 30864.</title>
        <authorList>
            <person name="Russ C."/>
            <person name="Cuomo C."/>
            <person name="Burger G."/>
            <person name="Gray M.W."/>
            <person name="Holland P.W.H."/>
            <person name="King N."/>
            <person name="Lang F.B.F."/>
            <person name="Roger A.J."/>
            <person name="Ruiz-Trillo I."/>
            <person name="Young S.K."/>
            <person name="Zeng Q."/>
            <person name="Gargeya S."/>
            <person name="Alvarado L."/>
            <person name="Berlin A."/>
            <person name="Chapman S.B."/>
            <person name="Chen Z."/>
            <person name="Freedman E."/>
            <person name="Gellesch M."/>
            <person name="Goldberg J."/>
            <person name="Griggs A."/>
            <person name="Gujja S."/>
            <person name="Heilman E."/>
            <person name="Heiman D."/>
            <person name="Howarth C."/>
            <person name="Mehta T."/>
            <person name="Neiman D."/>
            <person name="Pearson M."/>
            <person name="Roberts A."/>
            <person name="Saif S."/>
            <person name="Shea T."/>
            <person name="Shenoy N."/>
            <person name="Sisk P."/>
            <person name="Stolte C."/>
            <person name="Sykes S."/>
            <person name="White J."/>
            <person name="Yandava C."/>
            <person name="Haas B."/>
            <person name="Nusbaum C."/>
            <person name="Birren B."/>
        </authorList>
    </citation>
    <scope>NUCLEOTIDE SEQUENCE</scope>
    <source>
        <strain evidence="10">ATCC 30864</strain>
    </source>
</reference>
<feature type="transmembrane region" description="Helical" evidence="7">
    <location>
        <begin position="444"/>
        <end position="461"/>
    </location>
</feature>
<name>A0A0D2VLC8_CAPO3</name>
<feature type="transmembrane region" description="Helical" evidence="7">
    <location>
        <begin position="377"/>
        <end position="394"/>
    </location>
</feature>
<sequence>MTTPRQYQLLSPAESEFDASGSDDEYAVAPSLRTSLIAPLVASSKTAASPGGRSSAVVAGDGVNPESTSDSKAHLAAHHGDGDGDNDGADQQQVIPNRHAKLVLISMSLVQVMACAVYAIMAPFFETFAKKDKDVSESLSGLIFAIFSFSIFLVSPATGAIMSRIGRKRVLIIGMCVEAFATVAFAFADKAPSGVPFVLTCFFLRGLAGVGNALVLTSALAIAIMHFPNSRGMIIGIGELSQGVGLLSSPPIGGFLYDAGGFMAPFLFVGGLLLLLMPVVLWTELRPTTDASTVRNIEAEPHTLSKKRPLRSVQVADGAGAPSSHDNLLDINSFSDFDDVPSIDINSLDAEKLPLPQRPVRFAPEPTLGSMLRVPRVWLALLSVVLTISAVTFFDPTLADYFGDKKRFGYSSGIIGLMFLAMSGTYALFAPVAGHFADKNGHSLIMMALGSFGAAICYLLIGPSPMFDSFMPVPVEWLEWIAMLLLGAAMSLIVVPSGPEMISVCKKFDQGDKLSDLIAGLLASSGSLGQAIGPLCGGAIAPTWGFPWGTSLFGFMLIGMGAIQMVVLGVTRGLERKRKAESSEYERQHLLAE</sequence>
<feature type="transmembrane region" description="Helical" evidence="7">
    <location>
        <begin position="234"/>
        <end position="256"/>
    </location>
</feature>
<keyword evidence="5 7" id="KW-0472">Membrane</keyword>
<proteinExistence type="predicted"/>
<feature type="compositionally biased region" description="Acidic residues" evidence="6">
    <location>
        <begin position="15"/>
        <end position="24"/>
    </location>
</feature>
<dbReference type="GO" id="GO:0016020">
    <property type="term" value="C:membrane"/>
    <property type="evidence" value="ECO:0007669"/>
    <property type="project" value="UniProtKB-SubCell"/>
</dbReference>
<dbReference type="InParanoid" id="A0A0D2VLC8"/>
<evidence type="ECO:0000259" key="8">
    <source>
        <dbReference type="PROSITE" id="PS50850"/>
    </source>
</evidence>
<dbReference type="Gene3D" id="1.20.1250.20">
    <property type="entry name" value="MFS general substrate transporter like domains"/>
    <property type="match status" value="2"/>
</dbReference>
<dbReference type="InterPro" id="IPR050930">
    <property type="entry name" value="MFS_Vesicular_Transporter"/>
</dbReference>
<dbReference type="InterPro" id="IPR036259">
    <property type="entry name" value="MFS_trans_sf"/>
</dbReference>
<dbReference type="OrthoDB" id="446368at2759"/>
<protein>
    <recommendedName>
        <fullName evidence="8">Major facilitator superfamily (MFS) profile domain-containing protein</fullName>
    </recommendedName>
</protein>
<feature type="transmembrane region" description="Helical" evidence="7">
    <location>
        <begin position="102"/>
        <end position="121"/>
    </location>
</feature>
<dbReference type="PROSITE" id="PS50850">
    <property type="entry name" value="MFS"/>
    <property type="match status" value="1"/>
</dbReference>
<dbReference type="STRING" id="595528.A0A0D2VLC8"/>
<dbReference type="InterPro" id="IPR011701">
    <property type="entry name" value="MFS"/>
</dbReference>
<feature type="transmembrane region" description="Helical" evidence="7">
    <location>
        <begin position="477"/>
        <end position="496"/>
    </location>
</feature>
<feature type="transmembrane region" description="Helical" evidence="7">
    <location>
        <begin position="141"/>
        <end position="163"/>
    </location>
</feature>
<evidence type="ECO:0000256" key="4">
    <source>
        <dbReference type="ARBA" id="ARBA00022989"/>
    </source>
</evidence>
<feature type="region of interest" description="Disordered" evidence="6">
    <location>
        <begin position="1"/>
        <end position="24"/>
    </location>
</feature>
<evidence type="ECO:0000256" key="2">
    <source>
        <dbReference type="ARBA" id="ARBA00022448"/>
    </source>
</evidence>
<gene>
    <name evidence="9" type="ORF">CAOG_002148</name>
</gene>
<accession>A0A0D2VLC8</accession>
<keyword evidence="4 7" id="KW-1133">Transmembrane helix</keyword>
<feature type="transmembrane region" description="Helical" evidence="7">
    <location>
        <begin position="414"/>
        <end position="437"/>
    </location>
</feature>
<feature type="transmembrane region" description="Helical" evidence="7">
    <location>
        <begin position="194"/>
        <end position="222"/>
    </location>
</feature>
<feature type="transmembrane region" description="Helical" evidence="7">
    <location>
        <begin position="552"/>
        <end position="570"/>
    </location>
</feature>
<evidence type="ECO:0000256" key="3">
    <source>
        <dbReference type="ARBA" id="ARBA00022692"/>
    </source>
</evidence>
<keyword evidence="3 7" id="KW-0812">Transmembrane</keyword>
<evidence type="ECO:0000256" key="6">
    <source>
        <dbReference type="SAM" id="MobiDB-lite"/>
    </source>
</evidence>
<organism evidence="9 10">
    <name type="scientific">Capsaspora owczarzaki (strain ATCC 30864)</name>
    <dbReference type="NCBI Taxonomy" id="595528"/>
    <lineage>
        <taxon>Eukaryota</taxon>
        <taxon>Filasterea</taxon>
        <taxon>Capsaspora</taxon>
    </lineage>
</organism>
<evidence type="ECO:0000256" key="7">
    <source>
        <dbReference type="SAM" id="Phobius"/>
    </source>
</evidence>
<dbReference type="RefSeq" id="XP_004348898.2">
    <property type="nucleotide sequence ID" value="XM_004348848.2"/>
</dbReference>
<dbReference type="PANTHER" id="PTHR23506">
    <property type="entry name" value="GH10249P"/>
    <property type="match status" value="1"/>
</dbReference>
<feature type="compositionally biased region" description="Basic and acidic residues" evidence="6">
    <location>
        <begin position="69"/>
        <end position="82"/>
    </location>
</feature>
<evidence type="ECO:0000313" key="10">
    <source>
        <dbReference type="Proteomes" id="UP000008743"/>
    </source>
</evidence>
<feature type="region of interest" description="Disordered" evidence="6">
    <location>
        <begin position="44"/>
        <end position="91"/>
    </location>
</feature>
<evidence type="ECO:0000256" key="5">
    <source>
        <dbReference type="ARBA" id="ARBA00023136"/>
    </source>
</evidence>
<dbReference type="eggNOG" id="KOG3764">
    <property type="taxonomic scope" value="Eukaryota"/>
</dbReference>
<feature type="transmembrane region" description="Helical" evidence="7">
    <location>
        <begin position="170"/>
        <end position="188"/>
    </location>
</feature>
<dbReference type="FunCoup" id="A0A0D2VLC8">
    <property type="interactions" value="148"/>
</dbReference>
<evidence type="ECO:0000313" key="9">
    <source>
        <dbReference type="EMBL" id="KJE90917.1"/>
    </source>
</evidence>
<dbReference type="InterPro" id="IPR020846">
    <property type="entry name" value="MFS_dom"/>
</dbReference>
<keyword evidence="2" id="KW-0813">Transport</keyword>
<dbReference type="Proteomes" id="UP000008743">
    <property type="component" value="Unassembled WGS sequence"/>
</dbReference>
<dbReference type="Pfam" id="PF07690">
    <property type="entry name" value="MFS_1"/>
    <property type="match status" value="1"/>
</dbReference>
<dbReference type="PANTHER" id="PTHR23506:SF26">
    <property type="entry name" value="MFS-TYPE TRANSPORTER SLC18B1"/>
    <property type="match status" value="1"/>
</dbReference>
<dbReference type="EMBL" id="KE346362">
    <property type="protein sequence ID" value="KJE90917.1"/>
    <property type="molecule type" value="Genomic_DNA"/>
</dbReference>
<keyword evidence="10" id="KW-1185">Reference proteome</keyword>